<dbReference type="GO" id="GO:0006313">
    <property type="term" value="P:DNA transposition"/>
    <property type="evidence" value="ECO:0007669"/>
    <property type="project" value="InterPro"/>
</dbReference>
<gene>
    <name evidence="1" type="ORF">SAMN02745220_04924</name>
</gene>
<dbReference type="InterPro" id="IPR002514">
    <property type="entry name" value="Transposase_8"/>
</dbReference>
<dbReference type="EMBL" id="FRFE01000046">
    <property type="protein sequence ID" value="SHO53100.1"/>
    <property type="molecule type" value="Genomic_DNA"/>
</dbReference>
<dbReference type="GO" id="GO:0003677">
    <property type="term" value="F:DNA binding"/>
    <property type="evidence" value="ECO:0007669"/>
    <property type="project" value="InterPro"/>
</dbReference>
<keyword evidence="2" id="KW-1185">Reference proteome</keyword>
<dbReference type="AlphaFoldDB" id="A0A1M7YKE1"/>
<sequence length="67" mass="7848">MKTKRFNEEQIMRILEQAQAGMKIADLCGRHHISDAIYITDARSMMPRWTIRNSIVQNQVEGMRCQP</sequence>
<reference evidence="1 2" key="1">
    <citation type="submission" date="2016-12" db="EMBL/GenBank/DDBJ databases">
        <authorList>
            <person name="Song W.-J."/>
            <person name="Kurnit D.M."/>
        </authorList>
    </citation>
    <scope>NUCLEOTIDE SEQUENCE [LARGE SCALE GENOMIC DNA]</scope>
    <source>
        <strain evidence="1 2">DSM 18488</strain>
    </source>
</reference>
<protein>
    <submittedName>
        <fullName evidence="1">Transposase</fullName>
    </submittedName>
</protein>
<dbReference type="Pfam" id="PF01527">
    <property type="entry name" value="HTH_Tnp_1"/>
    <property type="match status" value="1"/>
</dbReference>
<proteinExistence type="predicted"/>
<evidence type="ECO:0000313" key="1">
    <source>
        <dbReference type="EMBL" id="SHO53100.1"/>
    </source>
</evidence>
<organism evidence="1 2">
    <name type="scientific">Desulfopila aestuarii DSM 18488</name>
    <dbReference type="NCBI Taxonomy" id="1121416"/>
    <lineage>
        <taxon>Bacteria</taxon>
        <taxon>Pseudomonadati</taxon>
        <taxon>Thermodesulfobacteriota</taxon>
        <taxon>Desulfobulbia</taxon>
        <taxon>Desulfobulbales</taxon>
        <taxon>Desulfocapsaceae</taxon>
        <taxon>Desulfopila</taxon>
    </lineage>
</organism>
<evidence type="ECO:0000313" key="2">
    <source>
        <dbReference type="Proteomes" id="UP000184603"/>
    </source>
</evidence>
<accession>A0A1M7YKE1</accession>
<name>A0A1M7YKE1_9BACT</name>
<dbReference type="GO" id="GO:0004803">
    <property type="term" value="F:transposase activity"/>
    <property type="evidence" value="ECO:0007669"/>
    <property type="project" value="InterPro"/>
</dbReference>
<dbReference type="Proteomes" id="UP000184603">
    <property type="component" value="Unassembled WGS sequence"/>
</dbReference>